<name>A0A4Z0P3A4_9BACT</name>
<comment type="caution">
    <text evidence="1">The sequence shown here is derived from an EMBL/GenBank/DDBJ whole genome shotgun (WGS) entry which is preliminary data.</text>
</comment>
<organism evidence="1 2">
    <name type="scientific">Hymenobacter fodinae</name>
    <dbReference type="NCBI Taxonomy" id="2510796"/>
    <lineage>
        <taxon>Bacteria</taxon>
        <taxon>Pseudomonadati</taxon>
        <taxon>Bacteroidota</taxon>
        <taxon>Cytophagia</taxon>
        <taxon>Cytophagales</taxon>
        <taxon>Hymenobacteraceae</taxon>
        <taxon>Hymenobacter</taxon>
    </lineage>
</organism>
<reference evidence="1 2" key="1">
    <citation type="submission" date="2019-04" db="EMBL/GenBank/DDBJ databases">
        <authorList>
            <person name="Feng G."/>
            <person name="Zhang J."/>
            <person name="Zhu H."/>
        </authorList>
    </citation>
    <scope>NUCLEOTIDE SEQUENCE [LARGE SCALE GENOMIC DNA]</scope>
    <source>
        <strain evidence="1 2">92R-1</strain>
    </source>
</reference>
<evidence type="ECO:0000313" key="2">
    <source>
        <dbReference type="Proteomes" id="UP000298337"/>
    </source>
</evidence>
<sequence length="86" mass="9854">MPPKSSKPKAAEPNPPSPLCGLYQCHTDQLVYRVTHTDRSNTTLQMQRRLPTETAWRPAYPINPDAYPNQLQRLLDFGSFTRIIES</sequence>
<evidence type="ECO:0000313" key="1">
    <source>
        <dbReference type="EMBL" id="TGE05599.1"/>
    </source>
</evidence>
<dbReference type="AlphaFoldDB" id="A0A4Z0P3A4"/>
<protein>
    <submittedName>
        <fullName evidence="1">Uncharacterized protein</fullName>
    </submittedName>
</protein>
<dbReference type="Proteomes" id="UP000298337">
    <property type="component" value="Unassembled WGS sequence"/>
</dbReference>
<gene>
    <name evidence="1" type="ORF">EU556_20065</name>
</gene>
<dbReference type="EMBL" id="SRLA01000004">
    <property type="protein sequence ID" value="TGE05599.1"/>
    <property type="molecule type" value="Genomic_DNA"/>
</dbReference>
<dbReference type="RefSeq" id="WP_135435912.1">
    <property type="nucleotide sequence ID" value="NZ_SRLA01000004.1"/>
</dbReference>
<accession>A0A4Z0P3A4</accession>
<keyword evidence="2" id="KW-1185">Reference proteome</keyword>
<proteinExistence type="predicted"/>